<dbReference type="PROSITE" id="PS51184">
    <property type="entry name" value="JMJC"/>
    <property type="match status" value="1"/>
</dbReference>
<protein>
    <recommendedName>
        <fullName evidence="3">Jumonji domain-containing protein 4</fullName>
    </recommendedName>
</protein>
<evidence type="ECO:0000256" key="1">
    <source>
        <dbReference type="ARBA" id="ARBA00038068"/>
    </source>
</evidence>
<keyword evidence="6" id="KW-1185">Reference proteome</keyword>
<evidence type="ECO:0000256" key="2">
    <source>
        <dbReference type="ARBA" id="ARBA00047762"/>
    </source>
</evidence>
<evidence type="ECO:0000313" key="5">
    <source>
        <dbReference type="EMBL" id="CAD7623461.1"/>
    </source>
</evidence>
<dbReference type="PANTHER" id="PTHR12480:SF6">
    <property type="entry name" value="2-OXOGLUTARATE AND IRON-DEPENDENT OXYGENASE JMJD4"/>
    <property type="match status" value="1"/>
</dbReference>
<accession>A0A7R9KK77</accession>
<dbReference type="GO" id="GO:0016706">
    <property type="term" value="F:2-oxoglutarate-dependent dioxygenase activity"/>
    <property type="evidence" value="ECO:0007669"/>
    <property type="project" value="TreeGrafter"/>
</dbReference>
<dbReference type="GO" id="GO:0005737">
    <property type="term" value="C:cytoplasm"/>
    <property type="evidence" value="ECO:0007669"/>
    <property type="project" value="TreeGrafter"/>
</dbReference>
<proteinExistence type="inferred from homology"/>
<dbReference type="GO" id="GO:0043565">
    <property type="term" value="F:sequence-specific DNA binding"/>
    <property type="evidence" value="ECO:0007669"/>
    <property type="project" value="TreeGrafter"/>
</dbReference>
<dbReference type="GO" id="GO:0005634">
    <property type="term" value="C:nucleus"/>
    <property type="evidence" value="ECO:0007669"/>
    <property type="project" value="TreeGrafter"/>
</dbReference>
<dbReference type="Gene3D" id="2.60.120.650">
    <property type="entry name" value="Cupin"/>
    <property type="match status" value="1"/>
</dbReference>
<dbReference type="EMBL" id="CAJPIZ010001674">
    <property type="protein sequence ID" value="CAG2103891.1"/>
    <property type="molecule type" value="Genomic_DNA"/>
</dbReference>
<evidence type="ECO:0000313" key="6">
    <source>
        <dbReference type="Proteomes" id="UP000759131"/>
    </source>
</evidence>
<dbReference type="Proteomes" id="UP000759131">
    <property type="component" value="Unassembled WGS sequence"/>
</dbReference>
<dbReference type="Pfam" id="PF02373">
    <property type="entry name" value="JmjC"/>
    <property type="match status" value="1"/>
</dbReference>
<comment type="catalytic activity">
    <reaction evidence="2">
        <text>L-lysyl-[protein] + 2-oxoglutarate + O2 = 4-hydroxy-L-lysyl-[protein] + succinate + CO2</text>
        <dbReference type="Rhea" id="RHEA:57156"/>
        <dbReference type="Rhea" id="RHEA-COMP:9752"/>
        <dbReference type="Rhea" id="RHEA-COMP:15084"/>
        <dbReference type="ChEBI" id="CHEBI:15379"/>
        <dbReference type="ChEBI" id="CHEBI:16526"/>
        <dbReference type="ChEBI" id="CHEBI:16810"/>
        <dbReference type="ChEBI" id="CHEBI:29969"/>
        <dbReference type="ChEBI" id="CHEBI:30031"/>
        <dbReference type="ChEBI" id="CHEBI:141495"/>
    </reaction>
</comment>
<dbReference type="PANTHER" id="PTHR12480">
    <property type="entry name" value="ARGININE DEMETHYLASE AND LYSYL-HYDROXYLASE JMJD"/>
    <property type="match status" value="1"/>
</dbReference>
<feature type="non-terminal residue" evidence="5">
    <location>
        <position position="385"/>
    </location>
</feature>
<dbReference type="InterPro" id="IPR050910">
    <property type="entry name" value="JMJD6_ArgDemeth/LysHydrox"/>
</dbReference>
<organism evidence="5">
    <name type="scientific">Medioppia subpectinata</name>
    <dbReference type="NCBI Taxonomy" id="1979941"/>
    <lineage>
        <taxon>Eukaryota</taxon>
        <taxon>Metazoa</taxon>
        <taxon>Ecdysozoa</taxon>
        <taxon>Arthropoda</taxon>
        <taxon>Chelicerata</taxon>
        <taxon>Arachnida</taxon>
        <taxon>Acari</taxon>
        <taxon>Acariformes</taxon>
        <taxon>Sarcoptiformes</taxon>
        <taxon>Oribatida</taxon>
        <taxon>Brachypylina</taxon>
        <taxon>Oppioidea</taxon>
        <taxon>Oppiidae</taxon>
        <taxon>Medioppia</taxon>
    </lineage>
</organism>
<dbReference type="CDD" id="cd02208">
    <property type="entry name" value="cupin_RmlC-like"/>
    <property type="match status" value="1"/>
</dbReference>
<dbReference type="SMART" id="SM00558">
    <property type="entry name" value="JmjC"/>
    <property type="match status" value="1"/>
</dbReference>
<dbReference type="GO" id="GO:0045905">
    <property type="term" value="P:positive regulation of translational termination"/>
    <property type="evidence" value="ECO:0007669"/>
    <property type="project" value="TreeGrafter"/>
</dbReference>
<dbReference type="OrthoDB" id="203487at2759"/>
<name>A0A7R9KK77_9ACAR</name>
<dbReference type="AlphaFoldDB" id="A0A7R9KK77"/>
<gene>
    <name evidence="5" type="ORF">OSB1V03_LOCUS3917</name>
</gene>
<reference evidence="5" key="1">
    <citation type="submission" date="2020-11" db="EMBL/GenBank/DDBJ databases">
        <authorList>
            <person name="Tran Van P."/>
        </authorList>
    </citation>
    <scope>NUCLEOTIDE SEQUENCE</scope>
</reference>
<evidence type="ECO:0000259" key="4">
    <source>
        <dbReference type="PROSITE" id="PS51184"/>
    </source>
</evidence>
<evidence type="ECO:0000256" key="3">
    <source>
        <dbReference type="ARBA" id="ARBA00082904"/>
    </source>
</evidence>
<dbReference type="InterPro" id="IPR003347">
    <property type="entry name" value="JmjC_dom"/>
</dbReference>
<sequence>TSALKLEAVYQWRLVFAEGVDCHWIHWNPSLVMCELIPRLDANTSYEYFYDQLMVKNKVCIFEGLTKHWRSTHEWLTSDGKPDLDVLSRLFGHAVVPVSDCNTKYFNSNAKQEMTFNEYMDYWRSVQKLDYNYESNDTKILYLKDWHFVNQFPEYNAYERPVYFESDWVNEAFIADQLSDDFRFVYMGPKHSSTPLHVDVFGSFSWSANVCGAKKWLIIPPGNESRIKSLNNDEMPHSFHSIDNSWTHLRAMNGYEVIQKRGEIIFIPSGYIHEVVNIEDTISINHNWFNGTNILVIVSNLMIALREVETEISDLKTIIDSEEWHNECQKLLKMHFGMNFTELFDCLRQISVRIKLEAMDKDIDTNGYAFRLTSIDKKSLILKEL</sequence>
<comment type="similarity">
    <text evidence="1">Belongs to the JMJD6 family.</text>
</comment>
<dbReference type="SUPFAM" id="SSF51197">
    <property type="entry name" value="Clavaminate synthase-like"/>
    <property type="match status" value="1"/>
</dbReference>
<dbReference type="EMBL" id="OC856249">
    <property type="protein sequence ID" value="CAD7623461.1"/>
    <property type="molecule type" value="Genomic_DNA"/>
</dbReference>
<feature type="domain" description="JmjC" evidence="4">
    <location>
        <begin position="149"/>
        <end position="305"/>
    </location>
</feature>